<dbReference type="Pfam" id="PF00534">
    <property type="entry name" value="Glycos_transf_1"/>
    <property type="match status" value="1"/>
</dbReference>
<organism evidence="3 4">
    <name type="scientific">Photobacterium atrarenae</name>
    <dbReference type="NCBI Taxonomy" id="865757"/>
    <lineage>
        <taxon>Bacteria</taxon>
        <taxon>Pseudomonadati</taxon>
        <taxon>Pseudomonadota</taxon>
        <taxon>Gammaproteobacteria</taxon>
        <taxon>Vibrionales</taxon>
        <taxon>Vibrionaceae</taxon>
        <taxon>Photobacterium</taxon>
    </lineage>
</organism>
<evidence type="ECO:0000259" key="1">
    <source>
        <dbReference type="Pfam" id="PF00534"/>
    </source>
</evidence>
<dbReference type="Proteomes" id="UP001057998">
    <property type="component" value="Chromosome 1"/>
</dbReference>
<dbReference type="Gene3D" id="3.40.50.2000">
    <property type="entry name" value="Glycogen Phosphorylase B"/>
    <property type="match status" value="2"/>
</dbReference>
<dbReference type="PANTHER" id="PTHR12526">
    <property type="entry name" value="GLYCOSYLTRANSFERASE"/>
    <property type="match status" value="1"/>
</dbReference>
<gene>
    <name evidence="3" type="ORF">NNL38_11490</name>
</gene>
<feature type="domain" description="Glycosyltransferase subfamily 4-like N-terminal" evidence="2">
    <location>
        <begin position="20"/>
        <end position="196"/>
    </location>
</feature>
<evidence type="ECO:0000259" key="2">
    <source>
        <dbReference type="Pfam" id="PF13579"/>
    </source>
</evidence>
<dbReference type="InterPro" id="IPR028098">
    <property type="entry name" value="Glyco_trans_4-like_N"/>
</dbReference>
<evidence type="ECO:0000313" key="3">
    <source>
        <dbReference type="EMBL" id="UTV26966.1"/>
    </source>
</evidence>
<dbReference type="InterPro" id="IPR001296">
    <property type="entry name" value="Glyco_trans_1"/>
</dbReference>
<dbReference type="EMBL" id="CP101508">
    <property type="protein sequence ID" value="UTV26966.1"/>
    <property type="molecule type" value="Genomic_DNA"/>
</dbReference>
<evidence type="ECO:0000313" key="4">
    <source>
        <dbReference type="Proteomes" id="UP001057998"/>
    </source>
</evidence>
<dbReference type="PANTHER" id="PTHR12526:SF609">
    <property type="entry name" value="LIPOPOLYSACCHARIDE BIOSYNTHESIS PROTEIN"/>
    <property type="match status" value="1"/>
</dbReference>
<name>A0ABY5GDL7_9GAMM</name>
<dbReference type="SUPFAM" id="SSF53756">
    <property type="entry name" value="UDP-Glycosyltransferase/glycogen phosphorylase"/>
    <property type="match status" value="1"/>
</dbReference>
<sequence length="401" mass="45595">MRIALLPDDYLPDSTLVHAKMFHELALEFIARGHEVVVITPGEPSQPSRLIIDNIDGVEVWRFKNGQTRGVSKIKRAINETMLSFNAWRAIKRKVESRPFDACINYSPTIFFGPLVKRLKDRCNCYSYLILRDMFPQWVIDEGMIKEDSVIARYFRFFEKLNYDNSDCIGLMSEANVNYFNELYPDYNNLKILRNWADTKPLGRDLVGSNIRESLGLSNKIIFFYGGNIGHAQDMSNLLRLAQSMKAIPEAHFLFVGQGDEVDLVLSKKEEWGLDNLTFLPSVSQSEYRELLTQVDVGLFSLSRNHKAHNFPGKLLGYMVESLPILGSVNPGNDLIQFINDESAGFAYVNGEDDSLLNAAIMLLKNKSLRQNLGSSAHQVLHKHFSVQSAVSHLIDEINKR</sequence>
<reference evidence="3" key="1">
    <citation type="submission" date="2022-07" db="EMBL/GenBank/DDBJ databases">
        <title>Genome sequencing of Photobacterium atrarenae GJH2-4.</title>
        <authorList>
            <person name="Park S.-J."/>
        </authorList>
    </citation>
    <scope>NUCLEOTIDE SEQUENCE</scope>
    <source>
        <strain evidence="3">GJH2-4</strain>
    </source>
</reference>
<dbReference type="RefSeq" id="WP_255388177.1">
    <property type="nucleotide sequence ID" value="NZ_CP101508.1"/>
</dbReference>
<dbReference type="CDD" id="cd03794">
    <property type="entry name" value="GT4_WbuB-like"/>
    <property type="match status" value="1"/>
</dbReference>
<protein>
    <submittedName>
        <fullName evidence="3">Glycosyltransferase family 4 protein</fullName>
    </submittedName>
</protein>
<feature type="domain" description="Glycosyl transferase family 1" evidence="1">
    <location>
        <begin position="211"/>
        <end position="378"/>
    </location>
</feature>
<keyword evidence="4" id="KW-1185">Reference proteome</keyword>
<dbReference type="Pfam" id="PF13579">
    <property type="entry name" value="Glyco_trans_4_4"/>
    <property type="match status" value="1"/>
</dbReference>
<accession>A0ABY5GDL7</accession>
<proteinExistence type="predicted"/>